<feature type="compositionally biased region" description="Basic and acidic residues" evidence="1">
    <location>
        <begin position="93"/>
        <end position="119"/>
    </location>
</feature>
<feature type="region of interest" description="Disordered" evidence="1">
    <location>
        <begin position="87"/>
        <end position="119"/>
    </location>
</feature>
<evidence type="ECO:0000313" key="3">
    <source>
        <dbReference type="Proteomes" id="UP000785679"/>
    </source>
</evidence>
<dbReference type="EMBL" id="RRYP01005349">
    <property type="protein sequence ID" value="TNV82119.1"/>
    <property type="molecule type" value="Genomic_DNA"/>
</dbReference>
<dbReference type="Proteomes" id="UP000785679">
    <property type="component" value="Unassembled WGS sequence"/>
</dbReference>
<reference evidence="2" key="1">
    <citation type="submission" date="2019-06" db="EMBL/GenBank/DDBJ databases">
        <authorList>
            <person name="Zheng W."/>
        </authorList>
    </citation>
    <scope>NUCLEOTIDE SEQUENCE</scope>
    <source>
        <strain evidence="2">QDHG01</strain>
    </source>
</reference>
<evidence type="ECO:0008006" key="4">
    <source>
        <dbReference type="Google" id="ProtNLM"/>
    </source>
</evidence>
<organism evidence="2 3">
    <name type="scientific">Halteria grandinella</name>
    <dbReference type="NCBI Taxonomy" id="5974"/>
    <lineage>
        <taxon>Eukaryota</taxon>
        <taxon>Sar</taxon>
        <taxon>Alveolata</taxon>
        <taxon>Ciliophora</taxon>
        <taxon>Intramacronucleata</taxon>
        <taxon>Spirotrichea</taxon>
        <taxon>Stichotrichia</taxon>
        <taxon>Sporadotrichida</taxon>
        <taxon>Halteriidae</taxon>
        <taxon>Halteria</taxon>
    </lineage>
</organism>
<evidence type="ECO:0000313" key="2">
    <source>
        <dbReference type="EMBL" id="TNV82119.1"/>
    </source>
</evidence>
<name>A0A8J8NXV1_HALGN</name>
<dbReference type="AlphaFoldDB" id="A0A8J8NXV1"/>
<gene>
    <name evidence="2" type="ORF">FGO68_gene10671</name>
</gene>
<comment type="caution">
    <text evidence="2">The sequence shown here is derived from an EMBL/GenBank/DDBJ whole genome shotgun (WGS) entry which is preliminary data.</text>
</comment>
<evidence type="ECO:0000256" key="1">
    <source>
        <dbReference type="SAM" id="MobiDB-lite"/>
    </source>
</evidence>
<protein>
    <recommendedName>
        <fullName evidence="4">Complex 1 LYR protein</fullName>
    </recommendedName>
</protein>
<proteinExistence type="predicted"/>
<accession>A0A8J8NXV1</accession>
<sequence length="119" mass="14342">MSFKQLVGEKTTLAMYRDCLKTVKHMTPHPLAQKNIAKHFRVEFEKQREVTCKDRHQEFRDGITRLLSNYILYDIRRQYEENSQKFVEPVNIHSEDDQRREESELNDKAAEPDYRPPFI</sequence>
<keyword evidence="3" id="KW-1185">Reference proteome</keyword>
<dbReference type="OrthoDB" id="190541at2759"/>